<comment type="caution">
    <text evidence="2">The sequence shown here is derived from an EMBL/GenBank/DDBJ whole genome shotgun (WGS) entry which is preliminary data.</text>
</comment>
<organism evidence="2 3">
    <name type="scientific">Aspergillus pseudoustus</name>
    <dbReference type="NCBI Taxonomy" id="1810923"/>
    <lineage>
        <taxon>Eukaryota</taxon>
        <taxon>Fungi</taxon>
        <taxon>Dikarya</taxon>
        <taxon>Ascomycota</taxon>
        <taxon>Pezizomycotina</taxon>
        <taxon>Eurotiomycetes</taxon>
        <taxon>Eurotiomycetidae</taxon>
        <taxon>Eurotiales</taxon>
        <taxon>Aspergillaceae</taxon>
        <taxon>Aspergillus</taxon>
        <taxon>Aspergillus subgen. Nidulantes</taxon>
    </lineage>
</organism>
<evidence type="ECO:0000313" key="3">
    <source>
        <dbReference type="Proteomes" id="UP001610446"/>
    </source>
</evidence>
<evidence type="ECO:0000256" key="1">
    <source>
        <dbReference type="SAM" id="Phobius"/>
    </source>
</evidence>
<keyword evidence="1" id="KW-0472">Membrane</keyword>
<sequence length="61" mass="7121">MLTLYTPRLLHQAPFAYQCTRTRGNSPTMPFPSMFDIIRTFVFFSCLAVHPSIQYHLLVIM</sequence>
<protein>
    <submittedName>
        <fullName evidence="2">Uncharacterized protein</fullName>
    </submittedName>
</protein>
<gene>
    <name evidence="2" type="ORF">BJY01DRAFT_230622</name>
</gene>
<reference evidence="2 3" key="1">
    <citation type="submission" date="2024-07" db="EMBL/GenBank/DDBJ databases">
        <title>Section-level genome sequencing and comparative genomics of Aspergillus sections Usti and Cavernicolus.</title>
        <authorList>
            <consortium name="Lawrence Berkeley National Laboratory"/>
            <person name="Nybo J.L."/>
            <person name="Vesth T.C."/>
            <person name="Theobald S."/>
            <person name="Frisvad J.C."/>
            <person name="Larsen T.O."/>
            <person name="Kjaerboelling I."/>
            <person name="Rothschild-Mancinelli K."/>
            <person name="Lyhne E.K."/>
            <person name="Kogle M.E."/>
            <person name="Barry K."/>
            <person name="Clum A."/>
            <person name="Na H."/>
            <person name="Ledsgaard L."/>
            <person name="Lin J."/>
            <person name="Lipzen A."/>
            <person name="Kuo A."/>
            <person name="Riley R."/>
            <person name="Mondo S."/>
            <person name="Labutti K."/>
            <person name="Haridas S."/>
            <person name="Pangalinan J."/>
            <person name="Salamov A.A."/>
            <person name="Simmons B.A."/>
            <person name="Magnuson J.K."/>
            <person name="Chen J."/>
            <person name="Drula E."/>
            <person name="Henrissat B."/>
            <person name="Wiebenga A."/>
            <person name="Lubbers R.J."/>
            <person name="Gomes A.C."/>
            <person name="Makela M.R."/>
            <person name="Stajich J."/>
            <person name="Grigoriev I.V."/>
            <person name="Mortensen U.H."/>
            <person name="De Vries R.P."/>
            <person name="Baker S.E."/>
            <person name="Andersen M.R."/>
        </authorList>
    </citation>
    <scope>NUCLEOTIDE SEQUENCE [LARGE SCALE GENOMIC DNA]</scope>
    <source>
        <strain evidence="2 3">CBS 123904</strain>
    </source>
</reference>
<name>A0ABR4I930_9EURO</name>
<evidence type="ECO:0000313" key="2">
    <source>
        <dbReference type="EMBL" id="KAL2823739.1"/>
    </source>
</evidence>
<dbReference type="Proteomes" id="UP001610446">
    <property type="component" value="Unassembled WGS sequence"/>
</dbReference>
<dbReference type="EMBL" id="JBFXLU010000622">
    <property type="protein sequence ID" value="KAL2823739.1"/>
    <property type="molecule type" value="Genomic_DNA"/>
</dbReference>
<accession>A0ABR4I930</accession>
<feature type="transmembrane region" description="Helical" evidence="1">
    <location>
        <begin position="37"/>
        <end position="58"/>
    </location>
</feature>
<proteinExistence type="predicted"/>
<keyword evidence="3" id="KW-1185">Reference proteome</keyword>
<keyword evidence="1" id="KW-1133">Transmembrane helix</keyword>
<keyword evidence="1" id="KW-0812">Transmembrane</keyword>